<dbReference type="Pfam" id="PF03836">
    <property type="entry name" value="RasGAP_C"/>
    <property type="match status" value="1"/>
</dbReference>
<sequence length="1827" mass="209457">MGDFSPKKYDTKSTRSSPFAYQQRILERTSNSIQRKPSSSSISGSTPLGSPKPTFLDGISQRSPSSRISRHRQSQSVGDVASKWEARSQTEKSSVPFPNYPSRSPSPTKSSLPSSVFTPFSHNNLPPSPTPERAPSVRRTRPLSLQSTPDLAKSSVGALKALGSSQSVYRTNSLSRARSIDLEAEKQKTEAQTSPSKHDSNRNLLGRGAAPTYRERPGVQLGRITSGDAGNDWDENEKPGGWEKDKRTSIRDDTLHFPGITDTNEEVAGLPGRVRLSRTNSLTEGSRSTMGLRRSNALKSSNTSPTKMNANSSVLSRTQYMTLDKQRHLLAAYEYLCHISEAIRWMEECLESSLEMDEVQAEEGLRDGIVLFRLASVWGFGEGMEDGHFGWDGIRKNYAGHRRLFTHPNARHFKYVDNINYFFEFIKRIKLPELFTFETTDLYEKKNIPKVIYCLHALSYLLAGRGVAPRIGALKGQLEFTDDQLRQTQKNLDASNVPMPNFGGLASTFGEAEPEPEPEPEETEEDRIARELFEVENKIIAMQARARGFLTRQQFANLQRRIKWSQQAVISMQATCRGALTRTRLHDIREERSGSAMKWVVPLQSAARGKLVQDQQRNIQRHFMVCKSSITSLQAQCRGIITKENYDNKKRLISRQERLGAYHKLQAHCRGMLTRDGFKKRTSTLKNRGELQRAVRIQSSCRGFLVRSKHNEFMDTIRKHEPSFLAIQTLCRSKAVRSKFQAKSKDIKGVSQGFIALQAQSRGLLYRKDHSKFIKLLKNGSSSNSVALLQAFARGFITRQSLNAFRQKLASLSKEHVIIQACARGSIVRDECESILAYLDDNHKSIVAIQALSQTALIQERYGHLQSMLDESATSICQMQSHSRGFLIRDHIENIKTELMNEPNMRSILDLQSLSRATLVRRYVWDIFQQLESAEDDVVKCQSQARGYLIRKDQKMWKRHLQVSQPEAVNLQSIMRGYNQRKKFGEKKTHYRTNKEKIVKIQALYRGREKREQFKELTMGNNVPLNTVKEFVHLLDDSDYDFDEEIELVDLRKRVLEAIRETQALESHVDELDVKIALVVKNALSFDELVRAAKGRLVASGTLNRNGSVLAAAGDPFSPGKMDKQTVRRLELYQQLFWRLQNQPEYLARLFYNMSRTEVSDKNRRLIENVIMTLFGYTQSAREEYLFLKVMQRSMHEEIASANKLSDVVRGSFTWVKMFLLYLRGPEKKGFLKQALGPRITEITSLESFDLETDPVVIWKQIINYQELESGVPSDKKKDVTYEEAISDSDTRVTFIHHLQQLRHATEHFREDIQKSMKKMPYGLRFIARELYLALRIKFKNESEDACNRTIGQLIYYRYIHPAIVTPETFDVVPKVLDPLQRKNLNEIAKMLTQLAMGEIFSDENPYLTPLNDYILDASSKFIPWFGQVADAVDAETHFNAGEFLEYNTTRKPSIHISPSEIYDVHSILNQNLDRIAPTGNDPLRGILLELGGPPLPAQGELYEARKRAVSLTLANRNAQVDNPNDPQTHKKQLWLQTKRLVLAVLRIQPERTLTQSFITEVTEEHEHQWQLFVQKESSLEMSRKSGIKDTTSPFLGSGYKINDIKQMRYTEVKATAIEYCLQLEKIGEITRKDHYQGVLNAIAVDVRNRNRKRIQRQKELNSMENTLKILDEKKDYLHNQQEAFNSYIETSMQTMQKKGKKRFVLPFTKQWSHLRDLKHNGKRFKFGSYKYSAQELYNRGLLLSIHQVSPRQFDGLFITFSSDEIGVFKIDMNLAGEPKPMASEDVRLEDMLQMQFENKSSIAICEGNVKCNLNVLLFQLYKKFYQ</sequence>
<dbReference type="InterPro" id="IPR008936">
    <property type="entry name" value="Rho_GTPase_activation_prot"/>
</dbReference>
<comment type="caution">
    <text evidence="4">The sequence shown here is derived from an EMBL/GenBank/DDBJ whole genome shotgun (WGS) entry which is preliminary data.</text>
</comment>
<reference evidence="4 5" key="1">
    <citation type="submission" date="2019-03" db="EMBL/GenBank/DDBJ databases">
        <title>Sequencing 25 genomes of Wallemia mellicola.</title>
        <authorList>
            <person name="Gostincar C."/>
        </authorList>
    </citation>
    <scope>NUCLEOTIDE SEQUENCE [LARGE SCALE GENOMIC DNA]</scope>
    <source>
        <strain evidence="4 5">EXF-1262</strain>
    </source>
</reference>
<feature type="compositionally biased region" description="Polar residues" evidence="1">
    <location>
        <begin position="116"/>
        <end position="125"/>
    </location>
</feature>
<dbReference type="PROSITE" id="PS50021">
    <property type="entry name" value="CH"/>
    <property type="match status" value="1"/>
</dbReference>
<dbReference type="InterPro" id="IPR001715">
    <property type="entry name" value="CH_dom"/>
</dbReference>
<accession>A0A4T0NHY9</accession>
<feature type="compositionally biased region" description="Basic and acidic residues" evidence="1">
    <location>
        <begin position="1"/>
        <end position="13"/>
    </location>
</feature>
<evidence type="ECO:0000313" key="4">
    <source>
        <dbReference type="EMBL" id="TIB96541.1"/>
    </source>
</evidence>
<feature type="compositionally biased region" description="Basic and acidic residues" evidence="1">
    <location>
        <begin position="180"/>
        <end position="189"/>
    </location>
</feature>
<feature type="compositionally biased region" description="Polar residues" evidence="1">
    <location>
        <begin position="277"/>
        <end position="289"/>
    </location>
</feature>
<organism evidence="4 5">
    <name type="scientific">Wallemia mellicola</name>
    <dbReference type="NCBI Taxonomy" id="1708541"/>
    <lineage>
        <taxon>Eukaryota</taxon>
        <taxon>Fungi</taxon>
        <taxon>Dikarya</taxon>
        <taxon>Basidiomycota</taxon>
        <taxon>Wallemiomycotina</taxon>
        <taxon>Wallemiomycetes</taxon>
        <taxon>Wallemiales</taxon>
        <taxon>Wallemiaceae</taxon>
        <taxon>Wallemia</taxon>
    </lineage>
</organism>
<evidence type="ECO:0008006" key="6">
    <source>
        <dbReference type="Google" id="ProtNLM"/>
    </source>
</evidence>
<dbReference type="GO" id="GO:0110085">
    <property type="term" value="C:mitotic actomyosin contractile ring"/>
    <property type="evidence" value="ECO:0007669"/>
    <property type="project" value="TreeGrafter"/>
</dbReference>
<dbReference type="InterPro" id="IPR000593">
    <property type="entry name" value="RasGAP_C"/>
</dbReference>
<feature type="compositionally biased region" description="Low complexity" evidence="1">
    <location>
        <begin position="101"/>
        <end position="115"/>
    </location>
</feature>
<dbReference type="SMART" id="SM00033">
    <property type="entry name" value="CH"/>
    <property type="match status" value="1"/>
</dbReference>
<dbReference type="Gene3D" id="1.20.5.190">
    <property type="match status" value="1"/>
</dbReference>
<dbReference type="PROSITE" id="PS50096">
    <property type="entry name" value="IQ"/>
    <property type="match status" value="11"/>
</dbReference>
<name>A0A4T0NHY9_9BASI</name>
<feature type="compositionally biased region" description="Low complexity" evidence="1">
    <location>
        <begin position="30"/>
        <end position="49"/>
    </location>
</feature>
<dbReference type="GO" id="GO:0051015">
    <property type="term" value="F:actin filament binding"/>
    <property type="evidence" value="ECO:0007669"/>
    <property type="project" value="TreeGrafter"/>
</dbReference>
<evidence type="ECO:0000256" key="1">
    <source>
        <dbReference type="SAM" id="MobiDB-lite"/>
    </source>
</evidence>
<dbReference type="EMBL" id="SPRH01000062">
    <property type="protein sequence ID" value="TIB96541.1"/>
    <property type="molecule type" value="Genomic_DNA"/>
</dbReference>
<evidence type="ECO:0000259" key="2">
    <source>
        <dbReference type="PROSITE" id="PS50018"/>
    </source>
</evidence>
<evidence type="ECO:0000259" key="3">
    <source>
        <dbReference type="PROSITE" id="PS50021"/>
    </source>
</evidence>
<dbReference type="Gene3D" id="1.10.506.10">
    <property type="entry name" value="GTPase Activation - p120gap, domain 1"/>
    <property type="match status" value="1"/>
</dbReference>
<dbReference type="GO" id="GO:1903479">
    <property type="term" value="P:mitotic actomyosin contractile ring assembly actin filament organization"/>
    <property type="evidence" value="ECO:0007669"/>
    <property type="project" value="TreeGrafter"/>
</dbReference>
<dbReference type="SMART" id="SM00015">
    <property type="entry name" value="IQ"/>
    <property type="match status" value="10"/>
</dbReference>
<gene>
    <name evidence="4" type="ORF">E3Q17_03812</name>
</gene>
<dbReference type="Gene3D" id="1.10.418.10">
    <property type="entry name" value="Calponin-like domain"/>
    <property type="match status" value="1"/>
</dbReference>
<proteinExistence type="predicted"/>
<dbReference type="InterPro" id="IPR000048">
    <property type="entry name" value="IQ_motif_EF-hand-BS"/>
</dbReference>
<dbReference type="Pfam" id="PF00612">
    <property type="entry name" value="IQ"/>
    <property type="match status" value="5"/>
</dbReference>
<evidence type="ECO:0000313" key="5">
    <source>
        <dbReference type="Proteomes" id="UP000307169"/>
    </source>
</evidence>
<dbReference type="PANTHER" id="PTHR14149">
    <property type="entry name" value="RAS GTPASE-ACTIVATING PROTEIN WITH IQ MOTIF"/>
    <property type="match status" value="1"/>
</dbReference>
<dbReference type="PANTHER" id="PTHR14149:SF14">
    <property type="entry name" value="CALPONIN-HOMOLOGY (CH) DOMAIN-CONTAINING PROTEIN"/>
    <property type="match status" value="1"/>
</dbReference>
<feature type="compositionally biased region" description="Basic and acidic residues" evidence="1">
    <location>
        <begin position="236"/>
        <end position="255"/>
    </location>
</feature>
<dbReference type="GO" id="GO:0005096">
    <property type="term" value="F:GTPase activator activity"/>
    <property type="evidence" value="ECO:0007669"/>
    <property type="project" value="TreeGrafter"/>
</dbReference>
<feature type="domain" description="Calponin-homology (CH)" evidence="3">
    <location>
        <begin position="336"/>
        <end position="462"/>
    </location>
</feature>
<dbReference type="CDD" id="cd21206">
    <property type="entry name" value="CH_IQGAP"/>
    <property type="match status" value="1"/>
</dbReference>
<dbReference type="SMART" id="SM00323">
    <property type="entry name" value="RasGAP"/>
    <property type="match status" value="1"/>
</dbReference>
<dbReference type="Proteomes" id="UP000307169">
    <property type="component" value="Unassembled WGS sequence"/>
</dbReference>
<protein>
    <recommendedName>
        <fullName evidence="6">Ras GTPase-activating protein</fullName>
    </recommendedName>
</protein>
<feature type="compositionally biased region" description="Polar residues" evidence="1">
    <location>
        <begin position="297"/>
        <end position="310"/>
    </location>
</feature>
<feature type="region of interest" description="Disordered" evidence="1">
    <location>
        <begin position="180"/>
        <end position="310"/>
    </location>
</feature>
<dbReference type="GO" id="GO:0005516">
    <property type="term" value="F:calmodulin binding"/>
    <property type="evidence" value="ECO:0007669"/>
    <property type="project" value="TreeGrafter"/>
</dbReference>
<feature type="domain" description="Ras-GAP" evidence="2">
    <location>
        <begin position="1169"/>
        <end position="1397"/>
    </location>
</feature>
<dbReference type="PROSITE" id="PS50018">
    <property type="entry name" value="RAS_GTPASE_ACTIV_2"/>
    <property type="match status" value="1"/>
</dbReference>
<dbReference type="SUPFAM" id="SSF143885">
    <property type="entry name" value="RGC domain-like"/>
    <property type="match status" value="1"/>
</dbReference>
<dbReference type="Pfam" id="PF00616">
    <property type="entry name" value="RasGAP"/>
    <property type="match status" value="1"/>
</dbReference>
<feature type="region of interest" description="Disordered" evidence="1">
    <location>
        <begin position="1"/>
        <end position="155"/>
    </location>
</feature>
<dbReference type="InterPro" id="IPR001936">
    <property type="entry name" value="RasGAP_dom"/>
</dbReference>
<dbReference type="SUPFAM" id="SSF47576">
    <property type="entry name" value="Calponin-homology domain, CH-domain"/>
    <property type="match status" value="1"/>
</dbReference>
<dbReference type="SUPFAM" id="SSF48350">
    <property type="entry name" value="GTPase activation domain, GAP"/>
    <property type="match status" value="1"/>
</dbReference>
<dbReference type="InterPro" id="IPR036872">
    <property type="entry name" value="CH_dom_sf"/>
</dbReference>
<dbReference type="Pfam" id="PF00307">
    <property type="entry name" value="CH"/>
    <property type="match status" value="1"/>
</dbReference>